<keyword evidence="3" id="KW-1185">Reference proteome</keyword>
<proteinExistence type="predicted"/>
<dbReference type="RefSeq" id="WP_263124982.1">
    <property type="nucleotide sequence ID" value="NZ_CP106753.1"/>
</dbReference>
<dbReference type="GO" id="GO:0016757">
    <property type="term" value="F:glycosyltransferase activity"/>
    <property type="evidence" value="ECO:0007669"/>
    <property type="project" value="UniProtKB-KW"/>
</dbReference>
<gene>
    <name evidence="2" type="ORF">N8I74_00710</name>
</gene>
<organism evidence="2 3">
    <name type="scientific">Chitiniphilus purpureus</name>
    <dbReference type="NCBI Taxonomy" id="2981137"/>
    <lineage>
        <taxon>Bacteria</taxon>
        <taxon>Pseudomonadati</taxon>
        <taxon>Pseudomonadota</taxon>
        <taxon>Betaproteobacteria</taxon>
        <taxon>Neisseriales</taxon>
        <taxon>Chitinibacteraceae</taxon>
        <taxon>Chitiniphilus</taxon>
    </lineage>
</organism>
<dbReference type="Gene3D" id="3.40.50.2000">
    <property type="entry name" value="Glycogen Phosphorylase B"/>
    <property type="match status" value="1"/>
</dbReference>
<evidence type="ECO:0000313" key="2">
    <source>
        <dbReference type="EMBL" id="UXY15569.1"/>
    </source>
</evidence>
<dbReference type="SUPFAM" id="SSF53756">
    <property type="entry name" value="UDP-Glycosyltransferase/glycogen phosphorylase"/>
    <property type="match status" value="1"/>
</dbReference>
<dbReference type="InterPro" id="IPR055259">
    <property type="entry name" value="YkvP/CgeB_Glyco_trans-like"/>
</dbReference>
<sequence>MRILICCPLATGTSKNGRDLGAAFTALGHEVAYVDIDWRLPRFRLLPRAWRPDGWREQDDAAFNRLLLARAQAFRPALFLSVKPLRLFPETLHTLRRAGIRTAGYWIDDPLDFERSCRNAPHFEHYFTNDRGSVARYAERGVAALHLPSAVDLTHFRPLALPQRYPVSFVGTQGAYRQQILARLGEPVHAFGPGWDKARGTAIVPHRPAFGPATARVYNQSLVNLNIHNWQGQGGALNLRLFEVPACGRLLLTDWVDEIGDYFEPGEHLAVWRDEDGLREQLARYRRDPAAAERIGQAGLAHVRAHHHYGVRCQAILQAIGS</sequence>
<dbReference type="EMBL" id="CP106753">
    <property type="protein sequence ID" value="UXY15569.1"/>
    <property type="molecule type" value="Genomic_DNA"/>
</dbReference>
<feature type="domain" description="Spore protein YkvP/CgeB glycosyl transferase-like" evidence="1">
    <location>
        <begin position="182"/>
        <end position="318"/>
    </location>
</feature>
<protein>
    <submittedName>
        <fullName evidence="2">Glycosyltransferase</fullName>
        <ecNumber evidence="2">2.4.-.-</ecNumber>
    </submittedName>
</protein>
<dbReference type="EC" id="2.4.-.-" evidence="2"/>
<dbReference type="Pfam" id="PF13524">
    <property type="entry name" value="Glyco_trans_1_2"/>
    <property type="match status" value="1"/>
</dbReference>
<name>A0ABY6DMI8_9NEIS</name>
<dbReference type="Proteomes" id="UP001061302">
    <property type="component" value="Chromosome"/>
</dbReference>
<keyword evidence="2" id="KW-0808">Transferase</keyword>
<reference evidence="2" key="1">
    <citation type="submission" date="2022-10" db="EMBL/GenBank/DDBJ databases">
        <title>Chitiniphilus purpureus sp. nov., a novel chitin-degrading bacterium isolated from crawfish pond sediment.</title>
        <authorList>
            <person name="Li K."/>
        </authorList>
    </citation>
    <scope>NUCLEOTIDE SEQUENCE</scope>
    <source>
        <strain evidence="2">CD1</strain>
    </source>
</reference>
<evidence type="ECO:0000313" key="3">
    <source>
        <dbReference type="Proteomes" id="UP001061302"/>
    </source>
</evidence>
<evidence type="ECO:0000259" key="1">
    <source>
        <dbReference type="Pfam" id="PF13524"/>
    </source>
</evidence>
<keyword evidence="2" id="KW-0328">Glycosyltransferase</keyword>
<accession>A0ABY6DMI8</accession>